<dbReference type="Proteomes" id="UP000199072">
    <property type="component" value="Unassembled WGS sequence"/>
</dbReference>
<dbReference type="RefSeq" id="WP_091148155.1">
    <property type="nucleotide sequence ID" value="NZ_FNAI01000003.1"/>
</dbReference>
<accession>A0A1G6Z7X0</accession>
<dbReference type="STRING" id="1391627.SAMN05216464_103256"/>
<sequence length="97" mass="10925">MATIKNLQPLSAEKLFDVLKTEFADYINGKLDSNLSIEYAHVYDEINVSFPEVIDRPALNITVTDVELTVTVLAIESDYNTDLLEENMIVFLEEKAG</sequence>
<protein>
    <submittedName>
        <fullName evidence="1">Uncharacterized protein</fullName>
    </submittedName>
</protein>
<organism evidence="1 2">
    <name type="scientific">Mucilaginibacter pineti</name>
    <dbReference type="NCBI Taxonomy" id="1391627"/>
    <lineage>
        <taxon>Bacteria</taxon>
        <taxon>Pseudomonadati</taxon>
        <taxon>Bacteroidota</taxon>
        <taxon>Sphingobacteriia</taxon>
        <taxon>Sphingobacteriales</taxon>
        <taxon>Sphingobacteriaceae</taxon>
        <taxon>Mucilaginibacter</taxon>
    </lineage>
</organism>
<evidence type="ECO:0000313" key="1">
    <source>
        <dbReference type="EMBL" id="SDD98834.1"/>
    </source>
</evidence>
<proteinExistence type="predicted"/>
<reference evidence="1 2" key="1">
    <citation type="submission" date="2016-10" db="EMBL/GenBank/DDBJ databases">
        <authorList>
            <person name="de Groot N.N."/>
        </authorList>
    </citation>
    <scope>NUCLEOTIDE SEQUENCE [LARGE SCALE GENOMIC DNA]</scope>
    <source>
        <strain evidence="1 2">47C3B</strain>
    </source>
</reference>
<dbReference type="EMBL" id="FNAI01000003">
    <property type="protein sequence ID" value="SDD98834.1"/>
    <property type="molecule type" value="Genomic_DNA"/>
</dbReference>
<name>A0A1G6Z7X0_9SPHI</name>
<keyword evidence="2" id="KW-1185">Reference proteome</keyword>
<gene>
    <name evidence="1" type="ORF">SAMN05216464_103256</name>
</gene>
<dbReference type="AlphaFoldDB" id="A0A1G6Z7X0"/>
<evidence type="ECO:0000313" key="2">
    <source>
        <dbReference type="Proteomes" id="UP000199072"/>
    </source>
</evidence>
<dbReference type="OrthoDB" id="797404at2"/>